<accession>A0A2N8SLF4</accession>
<keyword evidence="1" id="KW-0732">Signal</keyword>
<dbReference type="OrthoDB" id="6846065at2"/>
<comment type="caution">
    <text evidence="2">The sequence shown here is derived from an EMBL/GenBank/DDBJ whole genome shotgun (WGS) entry which is preliminary data.</text>
</comment>
<dbReference type="AlphaFoldDB" id="A0A2N8SLF4"/>
<organism evidence="2 3">
    <name type="scientific">Stutzerimonas stutzeri</name>
    <name type="common">Pseudomonas stutzeri</name>
    <dbReference type="NCBI Taxonomy" id="316"/>
    <lineage>
        <taxon>Bacteria</taxon>
        <taxon>Pseudomonadati</taxon>
        <taxon>Pseudomonadota</taxon>
        <taxon>Gammaproteobacteria</taxon>
        <taxon>Pseudomonadales</taxon>
        <taxon>Pseudomonadaceae</taxon>
        <taxon>Stutzerimonas</taxon>
    </lineage>
</organism>
<sequence length="259" mass="29328">MDIRRMNRAAILMLFLIIAVPAQAGRIQEELQTTQELRSLAFLTCANALVYFNQNGSPYELRNKQGYEQRMLRLRSLAKSLGVADVIDEVQRLQTRLDDTDKLPQTSVALRSTEPSYSRRLLPVIESHAHLQALLDTHYAQLQGDEPLGELGKLHAISRAMGELLVNYQIASFNRLGAETWILRDEKTHQLDHEVIDAFERLSAGHPALTEALEHAAREYSFVRGVILKQDGNWAPNGAERYMRSTITEVDQIARGLLQ</sequence>
<reference evidence="2 3" key="1">
    <citation type="submission" date="2018-01" db="EMBL/GenBank/DDBJ databases">
        <title>Denitrification phenotypes of diverse strains of Pseudomonas stutzeri.</title>
        <authorList>
            <person name="Milligan D.A."/>
            <person name="Bergaust L."/>
            <person name="Bakken L.R."/>
            <person name="Frostegard A."/>
        </authorList>
    </citation>
    <scope>NUCLEOTIDE SEQUENCE [LARGE SCALE GENOMIC DNA]</scope>
    <source>
        <strain evidence="2 3">28a3</strain>
    </source>
</reference>
<evidence type="ECO:0000256" key="1">
    <source>
        <dbReference type="SAM" id="SignalP"/>
    </source>
</evidence>
<name>A0A2N8SLF4_STUST</name>
<dbReference type="Proteomes" id="UP000235897">
    <property type="component" value="Unassembled WGS sequence"/>
</dbReference>
<proteinExistence type="predicted"/>
<evidence type="ECO:0000313" key="2">
    <source>
        <dbReference type="EMBL" id="PNG03324.1"/>
    </source>
</evidence>
<feature type="signal peptide" evidence="1">
    <location>
        <begin position="1"/>
        <end position="24"/>
    </location>
</feature>
<dbReference type="EMBL" id="POUW01000010">
    <property type="protein sequence ID" value="PNG03324.1"/>
    <property type="molecule type" value="Genomic_DNA"/>
</dbReference>
<protein>
    <submittedName>
        <fullName evidence="2">Uncharacterized protein</fullName>
    </submittedName>
</protein>
<gene>
    <name evidence="2" type="ORF">CXL00_21355</name>
</gene>
<feature type="chain" id="PRO_5014699007" evidence="1">
    <location>
        <begin position="25"/>
        <end position="259"/>
    </location>
</feature>
<evidence type="ECO:0000313" key="3">
    <source>
        <dbReference type="Proteomes" id="UP000235897"/>
    </source>
</evidence>
<dbReference type="RefSeq" id="WP_021208025.1">
    <property type="nucleotide sequence ID" value="NZ_JAMOIG010000010.1"/>
</dbReference>